<accession>A0A2S3HFQ6</accession>
<evidence type="ECO:0008006" key="2">
    <source>
        <dbReference type="Google" id="ProtNLM"/>
    </source>
</evidence>
<gene>
    <name evidence="1" type="ORF">PAHAL_3G508900</name>
</gene>
<sequence length="155" mass="18202">MAKVRPILLWPKPFQRFSHTVYKIPAPFALLYHGRLNTRAHLYHRHTKPLDESWCERCHGVLETDEHIFNGCSTVLGVLGRLHICIKGDSFRRSWKIVMATALPEAVHVDMILLILWHIWNGLIFEHQDLSPVDVLRKTLKDINAWSYRYKKLQA</sequence>
<proteinExistence type="predicted"/>
<organism evidence="1">
    <name type="scientific">Panicum hallii</name>
    <dbReference type="NCBI Taxonomy" id="206008"/>
    <lineage>
        <taxon>Eukaryota</taxon>
        <taxon>Viridiplantae</taxon>
        <taxon>Streptophyta</taxon>
        <taxon>Embryophyta</taxon>
        <taxon>Tracheophyta</taxon>
        <taxon>Spermatophyta</taxon>
        <taxon>Magnoliopsida</taxon>
        <taxon>Liliopsida</taxon>
        <taxon>Poales</taxon>
        <taxon>Poaceae</taxon>
        <taxon>PACMAD clade</taxon>
        <taxon>Panicoideae</taxon>
        <taxon>Panicodae</taxon>
        <taxon>Paniceae</taxon>
        <taxon>Panicinae</taxon>
        <taxon>Panicum</taxon>
        <taxon>Panicum sect. Panicum</taxon>
    </lineage>
</organism>
<protein>
    <recommendedName>
        <fullName evidence="2">Reverse transcriptase zinc-binding domain-containing protein</fullName>
    </recommendedName>
</protein>
<dbReference type="EMBL" id="CM008048">
    <property type="protein sequence ID" value="PAN22040.1"/>
    <property type="molecule type" value="Genomic_DNA"/>
</dbReference>
<name>A0A2S3HFQ6_9POAL</name>
<evidence type="ECO:0000313" key="1">
    <source>
        <dbReference type="EMBL" id="PAN22040.1"/>
    </source>
</evidence>
<dbReference type="Gramene" id="PAN22040">
    <property type="protein sequence ID" value="PAN22040"/>
    <property type="gene ID" value="PAHAL_3G508900"/>
</dbReference>
<reference evidence="1" key="1">
    <citation type="submission" date="2018-04" db="EMBL/GenBank/DDBJ databases">
        <title>WGS assembly of Panicum hallii.</title>
        <authorList>
            <person name="Lovell J."/>
            <person name="Jenkins J."/>
            <person name="Lowry D."/>
            <person name="Mamidi S."/>
            <person name="Sreedasyam A."/>
            <person name="Weng X."/>
            <person name="Barry K."/>
            <person name="Bonette J."/>
            <person name="Campitelli B."/>
            <person name="Daum C."/>
            <person name="Gordon S."/>
            <person name="Gould B."/>
            <person name="Lipzen A."/>
            <person name="Macqueen A."/>
            <person name="Palacio-Mejia J."/>
            <person name="Plott C."/>
            <person name="Shakirov E."/>
            <person name="Shu S."/>
            <person name="Yoshinaga Y."/>
            <person name="Zane M."/>
            <person name="Rokhsar D."/>
            <person name="Grimwood J."/>
            <person name="Schmutz J."/>
            <person name="Juenger T."/>
        </authorList>
    </citation>
    <scope>NUCLEOTIDE SEQUENCE [LARGE SCALE GENOMIC DNA]</scope>
    <source>
        <strain evidence="1">FIL2</strain>
    </source>
</reference>
<dbReference type="AlphaFoldDB" id="A0A2S3HFQ6"/>
<dbReference type="Proteomes" id="UP000243499">
    <property type="component" value="Chromosome 3"/>
</dbReference>